<keyword evidence="3" id="KW-1185">Reference proteome</keyword>
<proteinExistence type="predicted"/>
<dbReference type="AlphaFoldDB" id="A0AAN9VGH0"/>
<evidence type="ECO:0008006" key="4">
    <source>
        <dbReference type="Google" id="ProtNLM"/>
    </source>
</evidence>
<keyword evidence="1" id="KW-0732">Signal</keyword>
<feature type="chain" id="PRO_5042883265" description="Lipocalin/cytosolic fatty-acid binding domain-containing protein" evidence="1">
    <location>
        <begin position="20"/>
        <end position="195"/>
    </location>
</feature>
<dbReference type="SUPFAM" id="SSF50814">
    <property type="entry name" value="Lipocalins"/>
    <property type="match status" value="1"/>
</dbReference>
<sequence>MGKILHMFTVLNVMCIAIGMPLSNNMTACPSTPAQRNINIDELVGKWYLASLLFHEPVENVNVIEEEAACMKTDFTKVNSTFMSQVWAIHSPTRNTRMVFELPTVLDHPGSWIVTSPLGVPFHVTVIQVLPRSHMVLVFCAGENTLQYLWTAILTRKTKLTRFDTMLSSIITGYGFDFTEQLPIWHYCLPAATQD</sequence>
<feature type="signal peptide" evidence="1">
    <location>
        <begin position="1"/>
        <end position="19"/>
    </location>
</feature>
<reference evidence="2 3" key="1">
    <citation type="submission" date="2024-03" db="EMBL/GenBank/DDBJ databases">
        <title>The genome assembly and annotation of the cricket Gryllus longicercus Weissman &amp; Gray.</title>
        <authorList>
            <person name="Szrajer S."/>
            <person name="Gray D."/>
            <person name="Ylla G."/>
        </authorList>
    </citation>
    <scope>NUCLEOTIDE SEQUENCE [LARGE SCALE GENOMIC DNA]</scope>
    <source>
        <strain evidence="2">DAG 2021-001</strain>
        <tissue evidence="2">Whole body minus gut</tissue>
    </source>
</reference>
<accession>A0AAN9VGH0</accession>
<evidence type="ECO:0000313" key="3">
    <source>
        <dbReference type="Proteomes" id="UP001378592"/>
    </source>
</evidence>
<dbReference type="Gene3D" id="2.40.128.20">
    <property type="match status" value="1"/>
</dbReference>
<dbReference type="PROSITE" id="PS00213">
    <property type="entry name" value="LIPOCALIN"/>
    <property type="match status" value="1"/>
</dbReference>
<name>A0AAN9VGH0_9ORTH</name>
<dbReference type="EMBL" id="JAZDUA010000203">
    <property type="protein sequence ID" value="KAK7864415.1"/>
    <property type="molecule type" value="Genomic_DNA"/>
</dbReference>
<protein>
    <recommendedName>
        <fullName evidence="4">Lipocalin/cytosolic fatty-acid binding domain-containing protein</fullName>
    </recommendedName>
</protein>
<gene>
    <name evidence="2" type="ORF">R5R35_000456</name>
</gene>
<organism evidence="2 3">
    <name type="scientific">Gryllus longicercus</name>
    <dbReference type="NCBI Taxonomy" id="2509291"/>
    <lineage>
        <taxon>Eukaryota</taxon>
        <taxon>Metazoa</taxon>
        <taxon>Ecdysozoa</taxon>
        <taxon>Arthropoda</taxon>
        <taxon>Hexapoda</taxon>
        <taxon>Insecta</taxon>
        <taxon>Pterygota</taxon>
        <taxon>Neoptera</taxon>
        <taxon>Polyneoptera</taxon>
        <taxon>Orthoptera</taxon>
        <taxon>Ensifera</taxon>
        <taxon>Gryllidea</taxon>
        <taxon>Grylloidea</taxon>
        <taxon>Gryllidae</taxon>
        <taxon>Gryllinae</taxon>
        <taxon>Gryllus</taxon>
    </lineage>
</organism>
<dbReference type="Proteomes" id="UP001378592">
    <property type="component" value="Unassembled WGS sequence"/>
</dbReference>
<evidence type="ECO:0000313" key="2">
    <source>
        <dbReference type="EMBL" id="KAK7864415.1"/>
    </source>
</evidence>
<comment type="caution">
    <text evidence="2">The sequence shown here is derived from an EMBL/GenBank/DDBJ whole genome shotgun (WGS) entry which is preliminary data.</text>
</comment>
<dbReference type="InterPro" id="IPR022272">
    <property type="entry name" value="Lipocalin_CS"/>
</dbReference>
<dbReference type="InterPro" id="IPR012674">
    <property type="entry name" value="Calycin"/>
</dbReference>
<evidence type="ECO:0000256" key="1">
    <source>
        <dbReference type="SAM" id="SignalP"/>
    </source>
</evidence>